<keyword evidence="3" id="KW-0804">Transcription</keyword>
<dbReference type="InterPro" id="IPR050109">
    <property type="entry name" value="HTH-type_TetR-like_transc_reg"/>
</dbReference>
<dbReference type="SUPFAM" id="SSF46689">
    <property type="entry name" value="Homeodomain-like"/>
    <property type="match status" value="1"/>
</dbReference>
<reference evidence="6 7" key="1">
    <citation type="submission" date="2018-03" db="EMBL/GenBank/DDBJ databases">
        <title>Genomic Encyclopedia of Archaeal and Bacterial Type Strains, Phase II (KMG-II): from individual species to whole genera.</title>
        <authorList>
            <person name="Goeker M."/>
        </authorList>
    </citation>
    <scope>NUCLEOTIDE SEQUENCE [LARGE SCALE GENOMIC DNA]</scope>
    <source>
        <strain evidence="6 7">DSM 44720</strain>
    </source>
</reference>
<dbReference type="GO" id="GO:0003700">
    <property type="term" value="F:DNA-binding transcription factor activity"/>
    <property type="evidence" value="ECO:0007669"/>
    <property type="project" value="TreeGrafter"/>
</dbReference>
<dbReference type="AlphaFoldDB" id="A0A2T0TFQ1"/>
<evidence type="ECO:0000256" key="2">
    <source>
        <dbReference type="ARBA" id="ARBA00023125"/>
    </source>
</evidence>
<dbReference type="PROSITE" id="PS50977">
    <property type="entry name" value="HTH_TETR_2"/>
    <property type="match status" value="1"/>
</dbReference>
<dbReference type="InterPro" id="IPR001647">
    <property type="entry name" value="HTH_TetR"/>
</dbReference>
<name>A0A2T0TFQ1_9PSEU</name>
<comment type="caution">
    <text evidence="6">The sequence shown here is derived from an EMBL/GenBank/DDBJ whole genome shotgun (WGS) entry which is preliminary data.</text>
</comment>
<dbReference type="SUPFAM" id="SSF48498">
    <property type="entry name" value="Tetracyclin repressor-like, C-terminal domain"/>
    <property type="match status" value="1"/>
</dbReference>
<dbReference type="OrthoDB" id="9796019at2"/>
<dbReference type="InterPro" id="IPR011075">
    <property type="entry name" value="TetR_C"/>
</dbReference>
<evidence type="ECO:0000256" key="1">
    <source>
        <dbReference type="ARBA" id="ARBA00023015"/>
    </source>
</evidence>
<evidence type="ECO:0000313" key="6">
    <source>
        <dbReference type="EMBL" id="PRY44485.1"/>
    </source>
</evidence>
<accession>A0A2T0TFQ1</accession>
<keyword evidence="1" id="KW-0805">Transcription regulation</keyword>
<dbReference type="Gene3D" id="1.10.357.10">
    <property type="entry name" value="Tetracycline Repressor, domain 2"/>
    <property type="match status" value="1"/>
</dbReference>
<dbReference type="Proteomes" id="UP000239494">
    <property type="component" value="Unassembled WGS sequence"/>
</dbReference>
<dbReference type="PANTHER" id="PTHR30055">
    <property type="entry name" value="HTH-TYPE TRANSCRIPTIONAL REGULATOR RUTR"/>
    <property type="match status" value="1"/>
</dbReference>
<dbReference type="InterPro" id="IPR009057">
    <property type="entry name" value="Homeodomain-like_sf"/>
</dbReference>
<dbReference type="RefSeq" id="WP_106186111.1">
    <property type="nucleotide sequence ID" value="NZ_PVTF01000002.1"/>
</dbReference>
<dbReference type="Pfam" id="PF16859">
    <property type="entry name" value="TetR_C_11"/>
    <property type="match status" value="1"/>
</dbReference>
<keyword evidence="2 4" id="KW-0238">DNA-binding</keyword>
<evidence type="ECO:0000256" key="3">
    <source>
        <dbReference type="ARBA" id="ARBA00023163"/>
    </source>
</evidence>
<dbReference type="GO" id="GO:0000976">
    <property type="term" value="F:transcription cis-regulatory region binding"/>
    <property type="evidence" value="ECO:0007669"/>
    <property type="project" value="TreeGrafter"/>
</dbReference>
<evidence type="ECO:0000259" key="5">
    <source>
        <dbReference type="PROSITE" id="PS50977"/>
    </source>
</evidence>
<organism evidence="6 7">
    <name type="scientific">Umezawaea tangerina</name>
    <dbReference type="NCBI Taxonomy" id="84725"/>
    <lineage>
        <taxon>Bacteria</taxon>
        <taxon>Bacillati</taxon>
        <taxon>Actinomycetota</taxon>
        <taxon>Actinomycetes</taxon>
        <taxon>Pseudonocardiales</taxon>
        <taxon>Pseudonocardiaceae</taxon>
        <taxon>Umezawaea</taxon>
    </lineage>
</organism>
<gene>
    <name evidence="6" type="ORF">CLV43_10250</name>
</gene>
<dbReference type="Gene3D" id="1.10.10.60">
    <property type="entry name" value="Homeodomain-like"/>
    <property type="match status" value="1"/>
</dbReference>
<sequence length="198" mass="21660">MTDSPRQVAQRPGGRTARVRAQILDATVRLVARHGIAGFRYEEVAELAGVHKMSVYRNWPDRDVLVGEALMGVAEEMAPLADTGDLRQDLVDFLVAMATSLADPWGRALMHAIQSSPESAEVRRTVDTVIDRRVDLLRRRLDSAVGLGQLPPVDAQLLADLLSGPVHLQVGRDQRPFTRADAERITDVVLAGVRATTP</sequence>
<feature type="DNA-binding region" description="H-T-H motif" evidence="4">
    <location>
        <begin position="40"/>
        <end position="59"/>
    </location>
</feature>
<evidence type="ECO:0000256" key="4">
    <source>
        <dbReference type="PROSITE-ProRule" id="PRU00335"/>
    </source>
</evidence>
<keyword evidence="7" id="KW-1185">Reference proteome</keyword>
<dbReference type="Pfam" id="PF00440">
    <property type="entry name" value="TetR_N"/>
    <property type="match status" value="1"/>
</dbReference>
<dbReference type="InterPro" id="IPR036271">
    <property type="entry name" value="Tet_transcr_reg_TetR-rel_C_sf"/>
</dbReference>
<evidence type="ECO:0000313" key="7">
    <source>
        <dbReference type="Proteomes" id="UP000239494"/>
    </source>
</evidence>
<dbReference type="PANTHER" id="PTHR30055:SF148">
    <property type="entry name" value="TETR-FAMILY TRANSCRIPTIONAL REGULATOR"/>
    <property type="match status" value="1"/>
</dbReference>
<feature type="domain" description="HTH tetR-type" evidence="5">
    <location>
        <begin position="17"/>
        <end position="77"/>
    </location>
</feature>
<dbReference type="EMBL" id="PVTF01000002">
    <property type="protein sequence ID" value="PRY44485.1"/>
    <property type="molecule type" value="Genomic_DNA"/>
</dbReference>
<protein>
    <submittedName>
        <fullName evidence="6">TetR family transcriptional regulator</fullName>
    </submittedName>
</protein>
<proteinExistence type="predicted"/>